<dbReference type="OrthoDB" id="3230244at2759"/>
<evidence type="ECO:0000313" key="3">
    <source>
        <dbReference type="EMBL" id="KAF9516747.1"/>
    </source>
</evidence>
<dbReference type="EMBL" id="MU128936">
    <property type="protein sequence ID" value="KAF9516747.1"/>
    <property type="molecule type" value="Genomic_DNA"/>
</dbReference>
<sequence>MQQNQERMLVQLRRQMRLDHRQVVTRLDNMHLQMINADRRIICLVNGTRDHGLVIPYTIVPFADGDDPTQPPHNLVPLLSTAVIDTLSAHRCNDYLDGYNVDRPPGAGNVALRHELLKRAIGAPF</sequence>
<proteinExistence type="inferred from homology"/>
<comment type="caution">
    <text evidence="3">The sequence shown here is derived from an EMBL/GenBank/DDBJ whole genome shotgun (WGS) entry which is preliminary data.</text>
</comment>
<dbReference type="AlphaFoldDB" id="A0A9P6B3K9"/>
<name>A0A9P6B3K9_9AGAM</name>
<comment type="similarity">
    <text evidence="1">Belongs to the UPF0612 family.</text>
</comment>
<dbReference type="InterPro" id="IPR013902">
    <property type="entry name" value="Mug135-like_C"/>
</dbReference>
<organism evidence="3 4">
    <name type="scientific">Hydnum rufescens UP504</name>
    <dbReference type="NCBI Taxonomy" id="1448309"/>
    <lineage>
        <taxon>Eukaryota</taxon>
        <taxon>Fungi</taxon>
        <taxon>Dikarya</taxon>
        <taxon>Basidiomycota</taxon>
        <taxon>Agaricomycotina</taxon>
        <taxon>Agaricomycetes</taxon>
        <taxon>Cantharellales</taxon>
        <taxon>Hydnaceae</taxon>
        <taxon>Hydnum</taxon>
    </lineage>
</organism>
<evidence type="ECO:0000259" key="2">
    <source>
        <dbReference type="Pfam" id="PF08593"/>
    </source>
</evidence>
<keyword evidence="4" id="KW-1185">Reference proteome</keyword>
<feature type="domain" description="Mug135-like C-terminal" evidence="2">
    <location>
        <begin position="46"/>
        <end position="123"/>
    </location>
</feature>
<dbReference type="Pfam" id="PF08593">
    <property type="entry name" value="Mug135_C"/>
    <property type="match status" value="1"/>
</dbReference>
<evidence type="ECO:0000313" key="4">
    <source>
        <dbReference type="Proteomes" id="UP000886523"/>
    </source>
</evidence>
<reference evidence="3" key="1">
    <citation type="journal article" date="2020" name="Nat. Commun.">
        <title>Large-scale genome sequencing of mycorrhizal fungi provides insights into the early evolution of symbiotic traits.</title>
        <authorList>
            <person name="Miyauchi S."/>
            <person name="Kiss E."/>
            <person name="Kuo A."/>
            <person name="Drula E."/>
            <person name="Kohler A."/>
            <person name="Sanchez-Garcia M."/>
            <person name="Morin E."/>
            <person name="Andreopoulos B."/>
            <person name="Barry K.W."/>
            <person name="Bonito G."/>
            <person name="Buee M."/>
            <person name="Carver A."/>
            <person name="Chen C."/>
            <person name="Cichocki N."/>
            <person name="Clum A."/>
            <person name="Culley D."/>
            <person name="Crous P.W."/>
            <person name="Fauchery L."/>
            <person name="Girlanda M."/>
            <person name="Hayes R.D."/>
            <person name="Keri Z."/>
            <person name="LaButti K."/>
            <person name="Lipzen A."/>
            <person name="Lombard V."/>
            <person name="Magnuson J."/>
            <person name="Maillard F."/>
            <person name="Murat C."/>
            <person name="Nolan M."/>
            <person name="Ohm R.A."/>
            <person name="Pangilinan J."/>
            <person name="Pereira M.F."/>
            <person name="Perotto S."/>
            <person name="Peter M."/>
            <person name="Pfister S."/>
            <person name="Riley R."/>
            <person name="Sitrit Y."/>
            <person name="Stielow J.B."/>
            <person name="Szollosi G."/>
            <person name="Zifcakova L."/>
            <person name="Stursova M."/>
            <person name="Spatafora J.W."/>
            <person name="Tedersoo L."/>
            <person name="Vaario L.M."/>
            <person name="Yamada A."/>
            <person name="Yan M."/>
            <person name="Wang P."/>
            <person name="Xu J."/>
            <person name="Bruns T."/>
            <person name="Baldrian P."/>
            <person name="Vilgalys R."/>
            <person name="Dunand C."/>
            <person name="Henrissat B."/>
            <person name="Grigoriev I.V."/>
            <person name="Hibbett D."/>
            <person name="Nagy L.G."/>
            <person name="Martin F.M."/>
        </authorList>
    </citation>
    <scope>NUCLEOTIDE SEQUENCE</scope>
    <source>
        <strain evidence="3">UP504</strain>
    </source>
</reference>
<evidence type="ECO:0000256" key="1">
    <source>
        <dbReference type="ARBA" id="ARBA00005788"/>
    </source>
</evidence>
<accession>A0A9P6B3K9</accession>
<protein>
    <recommendedName>
        <fullName evidence="2">Mug135-like C-terminal domain-containing protein</fullName>
    </recommendedName>
</protein>
<dbReference type="Proteomes" id="UP000886523">
    <property type="component" value="Unassembled WGS sequence"/>
</dbReference>
<gene>
    <name evidence="3" type="ORF">BS47DRAFT_1340369</name>
</gene>